<evidence type="ECO:0000313" key="1">
    <source>
        <dbReference type="EMBL" id="KAJ7327503.1"/>
    </source>
</evidence>
<comment type="caution">
    <text evidence="1">The sequence shown here is derived from an EMBL/GenBank/DDBJ whole genome shotgun (WGS) entry which is preliminary data.</text>
</comment>
<dbReference type="Proteomes" id="UP001218218">
    <property type="component" value="Unassembled WGS sequence"/>
</dbReference>
<keyword evidence="2" id="KW-1185">Reference proteome</keyword>
<accession>A0AAD6ZKI8</accession>
<sequence length="318" mass="35014">MVPKKEIVLGSSLLPQSRLSPVLLCPSFLFYTNMDSNSSNKDIISINRPLAHADNDINGMILAVAAEYPEAAQKFLVRTPAIMEKQAKAWDAKEKCVTKRKVNSESVSSAKVKSKGKKKKSNNSDVNEPPLSITYYIFIPKLPAVTAKKHGNALKATGNDDTIQKCLRACYALLVASWPLRTICTSDRTSLDLHDGSSITGFYVTGSSFRARPTLSPPSETLWCLRAILRAGYGGSRLSVPPYDATASDLLYTSDEQELSWPTQTMHLTYTHRHFTTGPLLWRNAWTTSPVAVSRQPLAQGGPCPCLTPIQRTRQDLS</sequence>
<protein>
    <submittedName>
        <fullName evidence="1">Uncharacterized protein</fullName>
    </submittedName>
</protein>
<dbReference type="EMBL" id="JARIHO010000041">
    <property type="protein sequence ID" value="KAJ7327503.1"/>
    <property type="molecule type" value="Genomic_DNA"/>
</dbReference>
<evidence type="ECO:0000313" key="2">
    <source>
        <dbReference type="Proteomes" id="UP001218218"/>
    </source>
</evidence>
<name>A0AAD6ZKI8_9AGAR</name>
<dbReference type="AlphaFoldDB" id="A0AAD6ZKI8"/>
<organism evidence="1 2">
    <name type="scientific">Mycena albidolilacea</name>
    <dbReference type="NCBI Taxonomy" id="1033008"/>
    <lineage>
        <taxon>Eukaryota</taxon>
        <taxon>Fungi</taxon>
        <taxon>Dikarya</taxon>
        <taxon>Basidiomycota</taxon>
        <taxon>Agaricomycotina</taxon>
        <taxon>Agaricomycetes</taxon>
        <taxon>Agaricomycetidae</taxon>
        <taxon>Agaricales</taxon>
        <taxon>Marasmiineae</taxon>
        <taxon>Mycenaceae</taxon>
        <taxon>Mycena</taxon>
    </lineage>
</organism>
<reference evidence="1" key="1">
    <citation type="submission" date="2023-03" db="EMBL/GenBank/DDBJ databases">
        <title>Massive genome expansion in bonnet fungi (Mycena s.s.) driven by repeated elements and novel gene families across ecological guilds.</title>
        <authorList>
            <consortium name="Lawrence Berkeley National Laboratory"/>
            <person name="Harder C.B."/>
            <person name="Miyauchi S."/>
            <person name="Viragh M."/>
            <person name="Kuo A."/>
            <person name="Thoen E."/>
            <person name="Andreopoulos B."/>
            <person name="Lu D."/>
            <person name="Skrede I."/>
            <person name="Drula E."/>
            <person name="Henrissat B."/>
            <person name="Morin E."/>
            <person name="Kohler A."/>
            <person name="Barry K."/>
            <person name="LaButti K."/>
            <person name="Morin E."/>
            <person name="Salamov A."/>
            <person name="Lipzen A."/>
            <person name="Mereny Z."/>
            <person name="Hegedus B."/>
            <person name="Baldrian P."/>
            <person name="Stursova M."/>
            <person name="Weitz H."/>
            <person name="Taylor A."/>
            <person name="Grigoriev I.V."/>
            <person name="Nagy L.G."/>
            <person name="Martin F."/>
            <person name="Kauserud H."/>
        </authorList>
    </citation>
    <scope>NUCLEOTIDE SEQUENCE</scope>
    <source>
        <strain evidence="1">CBHHK002</strain>
    </source>
</reference>
<gene>
    <name evidence="1" type="ORF">DFH08DRAFT_967933</name>
</gene>
<proteinExistence type="predicted"/>